<reference evidence="2" key="1">
    <citation type="submission" date="2023-02" db="EMBL/GenBank/DDBJ databases">
        <authorList>
            <person name="Palmer J.M."/>
        </authorList>
    </citation>
    <scope>NUCLEOTIDE SEQUENCE</scope>
    <source>
        <strain evidence="2">FW57</strain>
    </source>
</reference>
<evidence type="ECO:0000256" key="1">
    <source>
        <dbReference type="SAM" id="MobiDB-lite"/>
    </source>
</evidence>
<evidence type="ECO:0000313" key="2">
    <source>
        <dbReference type="EMBL" id="KAG7284685.1"/>
    </source>
</evidence>
<dbReference type="AlphaFoldDB" id="A0AAD4HVU5"/>
<gene>
    <name evidence="2" type="ORF">NEMBOFW57_009294</name>
</gene>
<evidence type="ECO:0000313" key="3">
    <source>
        <dbReference type="Proteomes" id="UP001197093"/>
    </source>
</evidence>
<organism evidence="2 3">
    <name type="scientific">Staphylotrichum longicolle</name>
    <dbReference type="NCBI Taxonomy" id="669026"/>
    <lineage>
        <taxon>Eukaryota</taxon>
        <taxon>Fungi</taxon>
        <taxon>Dikarya</taxon>
        <taxon>Ascomycota</taxon>
        <taxon>Pezizomycotina</taxon>
        <taxon>Sordariomycetes</taxon>
        <taxon>Sordariomycetidae</taxon>
        <taxon>Sordariales</taxon>
        <taxon>Chaetomiaceae</taxon>
        <taxon>Staphylotrichum</taxon>
    </lineage>
</organism>
<sequence length="146" mass="16915">MAFHFDPPLELDLEVPVRIKLSIPLRKFEDLYTRQHPLNALKPTALVIAKLVSNEIFGSTEAIREDFRPICHWNKDGTLEAIFFYLNHRLRFEDVGFNPEYISVFAGENEHGELVLRPRVVNGMRRKESNDEAEGRRSPQLELASL</sequence>
<name>A0AAD4HVU5_9PEZI</name>
<keyword evidence="3" id="KW-1185">Reference proteome</keyword>
<feature type="compositionally biased region" description="Basic and acidic residues" evidence="1">
    <location>
        <begin position="126"/>
        <end position="139"/>
    </location>
</feature>
<dbReference type="EMBL" id="JAHCVI010000005">
    <property type="protein sequence ID" value="KAG7284685.1"/>
    <property type="molecule type" value="Genomic_DNA"/>
</dbReference>
<feature type="region of interest" description="Disordered" evidence="1">
    <location>
        <begin position="126"/>
        <end position="146"/>
    </location>
</feature>
<protein>
    <submittedName>
        <fullName evidence="2">Uncharacterized protein</fullName>
    </submittedName>
</protein>
<comment type="caution">
    <text evidence="2">The sequence shown here is derived from an EMBL/GenBank/DDBJ whole genome shotgun (WGS) entry which is preliminary data.</text>
</comment>
<proteinExistence type="predicted"/>
<accession>A0AAD4HVU5</accession>
<dbReference type="Proteomes" id="UP001197093">
    <property type="component" value="Unassembled WGS sequence"/>
</dbReference>